<dbReference type="EMBL" id="PXYW01000010">
    <property type="protein sequence ID" value="PSR34271.1"/>
    <property type="molecule type" value="Genomic_DNA"/>
</dbReference>
<evidence type="ECO:0000259" key="1">
    <source>
        <dbReference type="SMART" id="SM00226"/>
    </source>
</evidence>
<sequence>MNNDSPRILFVCTGNTCRSAMAEALWNRTYQAPLASSAGISAWPGQQAQASAQNAVAMYGADLSQHRSRDLDDVWEEPHWVICMTQVQCQTVMQRRPNWADKVYLLTELVGETGDIADPIGMDPIVYDKLASVLQGLIVRLGDKIGAVPPKTIGKED</sequence>
<comment type="caution">
    <text evidence="2">The sequence shown here is derived from an EMBL/GenBank/DDBJ whole genome shotgun (WGS) entry which is preliminary data.</text>
</comment>
<name>A0A2T2XIE4_9FIRM</name>
<accession>A0A2T2XIE4</accession>
<dbReference type="InterPro" id="IPR036196">
    <property type="entry name" value="Ptyr_pPase_sf"/>
</dbReference>
<proteinExistence type="predicted"/>
<gene>
    <name evidence="2" type="ORF">C7B46_05965</name>
</gene>
<dbReference type="PANTHER" id="PTHR11717:SF31">
    <property type="entry name" value="LOW MOLECULAR WEIGHT PROTEIN-TYROSINE-PHOSPHATASE ETP-RELATED"/>
    <property type="match status" value="1"/>
</dbReference>
<dbReference type="SMART" id="SM00226">
    <property type="entry name" value="LMWPc"/>
    <property type="match status" value="1"/>
</dbReference>
<dbReference type="SUPFAM" id="SSF52788">
    <property type="entry name" value="Phosphotyrosine protein phosphatases I"/>
    <property type="match status" value="1"/>
</dbReference>
<dbReference type="Proteomes" id="UP000242972">
    <property type="component" value="Unassembled WGS sequence"/>
</dbReference>
<dbReference type="Pfam" id="PF01451">
    <property type="entry name" value="LMWPc"/>
    <property type="match status" value="1"/>
</dbReference>
<evidence type="ECO:0000313" key="3">
    <source>
        <dbReference type="Proteomes" id="UP000242972"/>
    </source>
</evidence>
<evidence type="ECO:0000313" key="2">
    <source>
        <dbReference type="EMBL" id="PSR34271.1"/>
    </source>
</evidence>
<dbReference type="Gene3D" id="3.40.50.2300">
    <property type="match status" value="1"/>
</dbReference>
<dbReference type="InterPro" id="IPR023485">
    <property type="entry name" value="Ptyr_pPase"/>
</dbReference>
<feature type="domain" description="Phosphotyrosine protein phosphatase I" evidence="1">
    <location>
        <begin position="6"/>
        <end position="140"/>
    </location>
</feature>
<dbReference type="GO" id="GO:0004725">
    <property type="term" value="F:protein tyrosine phosphatase activity"/>
    <property type="evidence" value="ECO:0007669"/>
    <property type="project" value="TreeGrafter"/>
</dbReference>
<dbReference type="InterPro" id="IPR050438">
    <property type="entry name" value="LMW_PTPase"/>
</dbReference>
<organism evidence="2 3">
    <name type="scientific">Sulfobacillus benefaciens</name>
    <dbReference type="NCBI Taxonomy" id="453960"/>
    <lineage>
        <taxon>Bacteria</taxon>
        <taxon>Bacillati</taxon>
        <taxon>Bacillota</taxon>
        <taxon>Clostridia</taxon>
        <taxon>Eubacteriales</taxon>
        <taxon>Clostridiales Family XVII. Incertae Sedis</taxon>
        <taxon>Sulfobacillus</taxon>
    </lineage>
</organism>
<dbReference type="PANTHER" id="PTHR11717">
    <property type="entry name" value="LOW MOLECULAR WEIGHT PROTEIN TYROSINE PHOSPHATASE"/>
    <property type="match status" value="1"/>
</dbReference>
<reference evidence="2 3" key="1">
    <citation type="journal article" date="2014" name="BMC Genomics">
        <title>Comparison of environmental and isolate Sulfobacillus genomes reveals diverse carbon, sulfur, nitrogen, and hydrogen metabolisms.</title>
        <authorList>
            <person name="Justice N.B."/>
            <person name="Norman A."/>
            <person name="Brown C.T."/>
            <person name="Singh A."/>
            <person name="Thomas B.C."/>
            <person name="Banfield J.F."/>
        </authorList>
    </citation>
    <scope>NUCLEOTIDE SEQUENCE [LARGE SCALE GENOMIC DNA]</scope>
    <source>
        <strain evidence="2">AMDSBA4</strain>
    </source>
</reference>
<protein>
    <submittedName>
        <fullName evidence="2">Protein tyrosine phosphatase</fullName>
    </submittedName>
</protein>
<dbReference type="AlphaFoldDB" id="A0A2T2XIE4"/>